<dbReference type="GO" id="GO:0033194">
    <property type="term" value="P:response to hydroperoxide"/>
    <property type="evidence" value="ECO:0007669"/>
    <property type="project" value="TreeGrafter"/>
</dbReference>
<evidence type="ECO:0000313" key="3">
    <source>
        <dbReference type="Proteomes" id="UP000007437"/>
    </source>
</evidence>
<protein>
    <recommendedName>
        <fullName evidence="1">UPF0246 protein RBRH_02565</fullName>
    </recommendedName>
</protein>
<accession>E5ASQ6</accession>
<dbReference type="PANTHER" id="PTHR30283">
    <property type="entry name" value="PEROXIDE STRESS RESPONSE PROTEIN YAAA"/>
    <property type="match status" value="1"/>
</dbReference>
<organism evidence="2 3">
    <name type="scientific">Mycetohabitans rhizoxinica (strain DSM 19002 / CIP 109453 / HKI 454)</name>
    <name type="common">Paraburkholderia rhizoxinica</name>
    <dbReference type="NCBI Taxonomy" id="882378"/>
    <lineage>
        <taxon>Bacteria</taxon>
        <taxon>Pseudomonadati</taxon>
        <taxon>Pseudomonadota</taxon>
        <taxon>Betaproteobacteria</taxon>
        <taxon>Burkholderiales</taxon>
        <taxon>Burkholderiaceae</taxon>
        <taxon>Mycetohabitans</taxon>
    </lineage>
</organism>
<dbReference type="NCBIfam" id="NF002542">
    <property type="entry name" value="PRK02101.1-3"/>
    <property type="match status" value="1"/>
</dbReference>
<dbReference type="Proteomes" id="UP000007437">
    <property type="component" value="Chromosome"/>
</dbReference>
<dbReference type="InterPro" id="IPR005583">
    <property type="entry name" value="YaaA"/>
</dbReference>
<dbReference type="GO" id="GO:0005829">
    <property type="term" value="C:cytosol"/>
    <property type="evidence" value="ECO:0007669"/>
    <property type="project" value="TreeGrafter"/>
</dbReference>
<dbReference type="STRING" id="882378.RBRH_02565"/>
<name>E5ASQ6_MYCRK</name>
<dbReference type="EMBL" id="FR687359">
    <property type="protein sequence ID" value="CBW75638.1"/>
    <property type="molecule type" value="Genomic_DNA"/>
</dbReference>
<dbReference type="AlphaFoldDB" id="E5ASQ6"/>
<proteinExistence type="inferred from homology"/>
<dbReference type="HOGENOM" id="CLU_061989_0_0_4"/>
<dbReference type="Pfam" id="PF03883">
    <property type="entry name" value="H2O2_YaaD"/>
    <property type="match status" value="1"/>
</dbReference>
<reference evidence="2 3" key="1">
    <citation type="journal article" date="2011" name="J. Bacteriol.">
        <title>Complete genome sequence of Burkholderia rhizoxinica, an endosymbiont of Rhizopus microsporus.</title>
        <authorList>
            <person name="Lackner G."/>
            <person name="Moebius N."/>
            <person name="Partida-Martinez L."/>
            <person name="Hertweck C."/>
        </authorList>
    </citation>
    <scope>NUCLEOTIDE SEQUENCE [LARGE SCALE GENOMIC DNA]</scope>
    <source>
        <strain evidence="3">DSM 19002 / CIP 109453 / HKI 454</strain>
    </source>
</reference>
<evidence type="ECO:0000256" key="1">
    <source>
        <dbReference type="HAMAP-Rule" id="MF_00652"/>
    </source>
</evidence>
<dbReference type="PANTHER" id="PTHR30283:SF4">
    <property type="entry name" value="PEROXIDE STRESS RESISTANCE PROTEIN YAAA"/>
    <property type="match status" value="1"/>
</dbReference>
<gene>
    <name evidence="2" type="ordered locus">RBRH_02565</name>
</gene>
<evidence type="ECO:0000313" key="2">
    <source>
        <dbReference type="EMBL" id="CBW75638.1"/>
    </source>
</evidence>
<dbReference type="KEGG" id="brh:RBRH_02565"/>
<comment type="similarity">
    <text evidence="1">Belongs to the UPF0246 family.</text>
</comment>
<sequence>MSIHTFVSSTTRGRTKADAGALDGATESIGGGGAKRDGVILDTMATLAAGHAARCFFSRPSMIIVLSPAKSLDYDTPSHLRKHTLPAFLDDSAELIAQLRTFSPQQIGTLMRLSDPLARLNYTRYGDWSPARFTPPHAKQAMLAFDGDVYDGFDARSLSVADLEYAQCHIRVLSGLYGVLRPLDLMLPYRLEMGTRLANPRGKDLYAFWGDKITAALNAQLKRAHGARVLINCASDEYFRSVRLRQLDAPVITPVFEDWKNGQYKVISFYAKRARGRFARFAVVNRIDEPARLVAFDADGYRFDANASNDSTYVFRRKQAG</sequence>
<dbReference type="HAMAP" id="MF_00652">
    <property type="entry name" value="UPF0246"/>
    <property type="match status" value="1"/>
</dbReference>
<dbReference type="eggNOG" id="COG3022">
    <property type="taxonomic scope" value="Bacteria"/>
</dbReference>